<dbReference type="Proteomes" id="UP000556620">
    <property type="component" value="Unassembled WGS sequence"/>
</dbReference>
<reference evidence="14 15" key="1">
    <citation type="submission" date="2020-07" db="EMBL/GenBank/DDBJ databases">
        <title>Diversity of carbapenemase encoding genes among Pseudomonas putida group clinical isolates in a tertiary Brazilian hospital.</title>
        <authorList>
            <person name="Alberto-Lei F."/>
            <person name="Nodari C.S."/>
            <person name="Streling A.P."/>
            <person name="Paulino J.T."/>
            <person name="Bessa-Neto F.O."/>
            <person name="Cayo R."/>
            <person name="Gales A.C."/>
        </authorList>
    </citation>
    <scope>NUCLEOTIDE SEQUENCE [LARGE SCALE GENOMIC DNA]</scope>
    <source>
        <strain evidence="14 15">14535</strain>
    </source>
</reference>
<keyword evidence="8 10" id="KW-0807">Transducer</keyword>
<dbReference type="CDD" id="cd06225">
    <property type="entry name" value="HAMP"/>
    <property type="match status" value="1"/>
</dbReference>
<dbReference type="Gene3D" id="1.10.287.950">
    <property type="entry name" value="Methyl-accepting chemotaxis protein"/>
    <property type="match status" value="1"/>
</dbReference>
<evidence type="ECO:0000256" key="10">
    <source>
        <dbReference type="PROSITE-ProRule" id="PRU00284"/>
    </source>
</evidence>
<keyword evidence="6 11" id="KW-1133">Transmembrane helix</keyword>
<name>A0A7W2JFN2_9PSED</name>
<proteinExistence type="inferred from homology"/>
<dbReference type="GO" id="GO:0006935">
    <property type="term" value="P:chemotaxis"/>
    <property type="evidence" value="ECO:0007669"/>
    <property type="project" value="UniProtKB-KW"/>
</dbReference>
<evidence type="ECO:0000313" key="14">
    <source>
        <dbReference type="EMBL" id="MBA6058164.1"/>
    </source>
</evidence>
<comment type="caution">
    <text evidence="14">The sequence shown here is derived from an EMBL/GenBank/DDBJ whole genome shotgun (WGS) entry which is preliminary data.</text>
</comment>
<dbReference type="PROSITE" id="PS50111">
    <property type="entry name" value="CHEMOTAXIS_TRANSDUC_2"/>
    <property type="match status" value="1"/>
</dbReference>
<dbReference type="AlphaFoldDB" id="A0A7W2JFN2"/>
<dbReference type="FunFam" id="1.10.287.950:FF:000001">
    <property type="entry name" value="Methyl-accepting chemotaxis sensory transducer"/>
    <property type="match status" value="1"/>
</dbReference>
<accession>A0A7W2JFN2</accession>
<evidence type="ECO:0000256" key="5">
    <source>
        <dbReference type="ARBA" id="ARBA00022692"/>
    </source>
</evidence>
<evidence type="ECO:0000256" key="1">
    <source>
        <dbReference type="ARBA" id="ARBA00004651"/>
    </source>
</evidence>
<dbReference type="GO" id="GO:0007165">
    <property type="term" value="P:signal transduction"/>
    <property type="evidence" value="ECO:0007669"/>
    <property type="project" value="UniProtKB-KW"/>
</dbReference>
<evidence type="ECO:0000256" key="6">
    <source>
        <dbReference type="ARBA" id="ARBA00022989"/>
    </source>
</evidence>
<feature type="domain" description="Methyl-accepting transducer" evidence="12">
    <location>
        <begin position="440"/>
        <end position="676"/>
    </location>
</feature>
<dbReference type="Gene3D" id="3.30.450.20">
    <property type="entry name" value="PAS domain"/>
    <property type="match status" value="1"/>
</dbReference>
<keyword evidence="2" id="KW-1003">Cell membrane</keyword>
<evidence type="ECO:0000259" key="13">
    <source>
        <dbReference type="PROSITE" id="PS50885"/>
    </source>
</evidence>
<dbReference type="EMBL" id="JACGCU010000003">
    <property type="protein sequence ID" value="MBA6058164.1"/>
    <property type="molecule type" value="Genomic_DNA"/>
</dbReference>
<keyword evidence="7 11" id="KW-0472">Membrane</keyword>
<sequence>MHYSMSIRLKIVLVSGLCLLAMISLTTGMNLYQNSTSNRLTGSESRKMLTISAQAQLQAKAAEQALVLQKSFHSSLQLMQSLVDQANDLRIMVKNRDLGAGVLREELDRQLKTAFEHNPGLVGLWLTYEPDALDGQDSNFIGDAARASNEAGRFARVFNRGSGQAVHLIMTEGDLTKTERTLSGVPYNSWYTCPLKAKTPCLMEPYSDTIAGKRQLMTSLSMPVISDGKLLGVIGVDIALDALQASISQQQSKIFDGAGRIVITSASGVIAGFSPDPNKVGEQLEDVLGADGRYILESMKQQAPSIINEHGAISAVHPIKPIPDGQNWAVSIQLPEQVLLADSNNLQSLLDQVQVDGVSKTVLVAILTAAVGLLLIWIAATGVTRPINTVAAMLKDIASGDGDLTQRLSYTKADELGNLAGWFNRFLEKLQPTISDIKQSISDARNTADLSAEIARQTSTGMQVQFREVDQVATAANEMSATAHDVANSASNAAQAAVAADAATKDGIAIIDRSTLDIEALAAEVSRAVAEVEALASSSDEIGSVLEVIRSIAEQTNLLALNAAIEAARAGESGRGFAVVADEVRNLARRTQDSVEEIRGVIEHIQNATRGVVLSMHSSQKLAQTNASQIQRGAQALAKVGASITLIGDMNLQIASAAEQQSAVAEEVNRNVFAIRSVTESLTGQANESAHISSQLNALANHQKQLMDQFKV</sequence>
<keyword evidence="5 11" id="KW-0812">Transmembrane</keyword>
<dbReference type="PANTHER" id="PTHR32089:SF120">
    <property type="entry name" value="METHYL-ACCEPTING CHEMOTAXIS PROTEIN TLPQ"/>
    <property type="match status" value="1"/>
</dbReference>
<dbReference type="InterPro" id="IPR003660">
    <property type="entry name" value="HAMP_dom"/>
</dbReference>
<keyword evidence="3" id="KW-0488">Methylation</keyword>
<keyword evidence="4" id="KW-0145">Chemotaxis</keyword>
<gene>
    <name evidence="14" type="ORF">H4C44_03090</name>
</gene>
<evidence type="ECO:0000256" key="2">
    <source>
        <dbReference type="ARBA" id="ARBA00022475"/>
    </source>
</evidence>
<dbReference type="PROSITE" id="PS50885">
    <property type="entry name" value="HAMP"/>
    <property type="match status" value="1"/>
</dbReference>
<dbReference type="GO" id="GO:0005886">
    <property type="term" value="C:plasma membrane"/>
    <property type="evidence" value="ECO:0007669"/>
    <property type="project" value="UniProtKB-SubCell"/>
</dbReference>
<dbReference type="CDD" id="cd12913">
    <property type="entry name" value="PDC1_MCP_like"/>
    <property type="match status" value="1"/>
</dbReference>
<dbReference type="Pfam" id="PF00015">
    <property type="entry name" value="MCPsignal"/>
    <property type="match status" value="1"/>
</dbReference>
<evidence type="ECO:0000313" key="15">
    <source>
        <dbReference type="Proteomes" id="UP000556620"/>
    </source>
</evidence>
<dbReference type="CDD" id="cd11386">
    <property type="entry name" value="MCP_signal"/>
    <property type="match status" value="1"/>
</dbReference>
<evidence type="ECO:0000256" key="3">
    <source>
        <dbReference type="ARBA" id="ARBA00022481"/>
    </source>
</evidence>
<dbReference type="PANTHER" id="PTHR32089">
    <property type="entry name" value="METHYL-ACCEPTING CHEMOTAXIS PROTEIN MCPB"/>
    <property type="match status" value="1"/>
</dbReference>
<feature type="domain" description="HAMP" evidence="13">
    <location>
        <begin position="381"/>
        <end position="435"/>
    </location>
</feature>
<dbReference type="Pfam" id="PF00672">
    <property type="entry name" value="HAMP"/>
    <property type="match status" value="1"/>
</dbReference>
<evidence type="ECO:0000259" key="12">
    <source>
        <dbReference type="PROSITE" id="PS50111"/>
    </source>
</evidence>
<comment type="similarity">
    <text evidence="9">Belongs to the methyl-accepting chemotaxis (MCP) protein family.</text>
</comment>
<comment type="subcellular location">
    <subcellularLocation>
        <location evidence="1">Cell membrane</location>
        <topology evidence="1">Multi-pass membrane protein</topology>
    </subcellularLocation>
</comment>
<dbReference type="SUPFAM" id="SSF58104">
    <property type="entry name" value="Methyl-accepting chemotaxis protein (MCP) signaling domain"/>
    <property type="match status" value="1"/>
</dbReference>
<feature type="transmembrane region" description="Helical" evidence="11">
    <location>
        <begin position="362"/>
        <end position="383"/>
    </location>
</feature>
<dbReference type="SMART" id="SM00304">
    <property type="entry name" value="HAMP"/>
    <property type="match status" value="1"/>
</dbReference>
<dbReference type="SMART" id="SM00283">
    <property type="entry name" value="MA"/>
    <property type="match status" value="1"/>
</dbReference>
<evidence type="ECO:0000256" key="7">
    <source>
        <dbReference type="ARBA" id="ARBA00023136"/>
    </source>
</evidence>
<evidence type="ECO:0000256" key="4">
    <source>
        <dbReference type="ARBA" id="ARBA00022500"/>
    </source>
</evidence>
<evidence type="ECO:0000256" key="9">
    <source>
        <dbReference type="ARBA" id="ARBA00029447"/>
    </source>
</evidence>
<evidence type="ECO:0000256" key="11">
    <source>
        <dbReference type="SAM" id="Phobius"/>
    </source>
</evidence>
<dbReference type="InterPro" id="IPR004089">
    <property type="entry name" value="MCPsignal_dom"/>
</dbReference>
<evidence type="ECO:0000256" key="8">
    <source>
        <dbReference type="ARBA" id="ARBA00023224"/>
    </source>
</evidence>
<organism evidence="14 15">
    <name type="scientific">Pseudomonas juntendi</name>
    <dbReference type="NCBI Taxonomy" id="2666183"/>
    <lineage>
        <taxon>Bacteria</taxon>
        <taxon>Pseudomonadati</taxon>
        <taxon>Pseudomonadota</taxon>
        <taxon>Gammaproteobacteria</taxon>
        <taxon>Pseudomonadales</taxon>
        <taxon>Pseudomonadaceae</taxon>
        <taxon>Pseudomonas</taxon>
    </lineage>
</organism>
<dbReference type="Pfam" id="PF22673">
    <property type="entry name" value="MCP-like_PDC_1"/>
    <property type="match status" value="1"/>
</dbReference>
<protein>
    <submittedName>
        <fullName evidence="14">Methyl-accepting chemotaxis protein</fullName>
    </submittedName>
</protein>